<evidence type="ECO:0008006" key="4">
    <source>
        <dbReference type="Google" id="ProtNLM"/>
    </source>
</evidence>
<evidence type="ECO:0000313" key="2">
    <source>
        <dbReference type="EMBL" id="CAD8063404.1"/>
    </source>
</evidence>
<feature type="signal peptide" evidence="1">
    <location>
        <begin position="1"/>
        <end position="17"/>
    </location>
</feature>
<protein>
    <recommendedName>
        <fullName evidence="4">Transmembrane protein</fullName>
    </recommendedName>
</protein>
<feature type="chain" id="PRO_5035727187" description="Transmembrane protein" evidence="1">
    <location>
        <begin position="18"/>
        <end position="3552"/>
    </location>
</feature>
<evidence type="ECO:0000256" key="1">
    <source>
        <dbReference type="SAM" id="SignalP"/>
    </source>
</evidence>
<gene>
    <name evidence="2" type="ORF">PSON_ATCC_30995.1.T0170392</name>
</gene>
<dbReference type="Proteomes" id="UP000692954">
    <property type="component" value="Unassembled WGS sequence"/>
</dbReference>
<keyword evidence="1" id="KW-0732">Signal</keyword>
<comment type="caution">
    <text evidence="2">The sequence shown here is derived from an EMBL/GenBank/DDBJ whole genome shotgun (WGS) entry which is preliminary data.</text>
</comment>
<reference evidence="2" key="1">
    <citation type="submission" date="2021-01" db="EMBL/GenBank/DDBJ databases">
        <authorList>
            <consortium name="Genoscope - CEA"/>
            <person name="William W."/>
        </authorList>
    </citation>
    <scope>NUCLEOTIDE SEQUENCE</scope>
</reference>
<keyword evidence="3" id="KW-1185">Reference proteome</keyword>
<proteinExistence type="predicted"/>
<organism evidence="2 3">
    <name type="scientific">Paramecium sonneborni</name>
    <dbReference type="NCBI Taxonomy" id="65129"/>
    <lineage>
        <taxon>Eukaryota</taxon>
        <taxon>Sar</taxon>
        <taxon>Alveolata</taxon>
        <taxon>Ciliophora</taxon>
        <taxon>Intramacronucleata</taxon>
        <taxon>Oligohymenophorea</taxon>
        <taxon>Peniculida</taxon>
        <taxon>Parameciidae</taxon>
        <taxon>Paramecium</taxon>
    </lineage>
</organism>
<dbReference type="OrthoDB" id="310204at2759"/>
<name>A0A8S1LKY5_9CILI</name>
<accession>A0A8S1LKY5</accession>
<sequence length="3552" mass="410181">MLKIIFLLGLALSFCYCECNIYSYDPIGCVQLTTEDNCIYNEFLNQCQETRNQNLGCSNFLNSNACINQLTFGGDVETKCIFQNRCREANKFHLEKLGCHKLYSKYACLNVSNKDCFWNGKCEDSSKIILSPDSEELIYPFSVTPQLCAKYQKHPCMNNGIKRDYLCVTIYEIQFKELKCSTLGLNEIGCRSILTEQEMCLFDNYQCKYIKPYEIISCSLTLNKLACLSISKPNLMCEWQKQECRTYVINENKQCQDIFNVNIYVCANQDSLCMFDVNNFRCTEVTLKQLEDLDCNTPGITRLTCLSIKNKQCTFYKGFCQTLQDKELSEYHCSMQLNQAACINITTIGQFCLWDGKGCQNVEINQDLDCHMFDKFQVNGNVCQAIIKPNQMCKYNEITKICIQSSSNDYCITPYLNLFGCVGIFREGQTCKWIDSSCQEILIIPFETTCSSLKYANYQACSQVFESIQLGCYFDEIASQCVTLQINNNNNLEDKKRVDEFLKSVTCANKSLGLNKTICGAITTENSFCRWQYQRCNLVDKDDIAKLPCIDLNFANQNICALVKYNNEFCRYFEEEKGCINQLEGDMFCDDPGLNAVNCKQAQENCYFENNKCKSLGDIKFYISLADLIVLQKLQCLANSPTKLVCLEILTKGQLCQWSNKNQQCYEVVVIPNKRCADYSSFQVNANVCASIIMDKPNNIIEGKEQSFEEQNPGYCEYDRLFKICQVKKSVCNDKCCTSNEELGINAHSCSRFSSQEPGVYCYFKDLRCQELTNLDVDISNPESVKIYYNINQFTCSQMNKNSCHMIEWSTTQTCYYNGFACVNLNMKDQTNFIEFTKPSSILNKNACLAIEANNSINYALKYFEYDSERKNCKLLIQPYPKYTSCESVKGNSNICLGLTQDLYCKWDRFNLKCVTITKDQQQEIINCNSYQNKRSCIENPYSACQFSLALDKCIDAPLDQECSYYNTTGQISQKTCSLITKQGQICEFQNNYCVSSNKIVDGCNLDGINKRGCYKNTKGLCRWDDVSGSCYENRTALEELECTSNLNQILCMKVTKQPCMWNYSQLQCVYFNQMTNDQYQEQNSNNQYNEWACTLIIGAGYTFDAQHHKCKLLENTQNYGCQDIQMNNYACQFLTKGNKCYFDNNEIPPKKKCKIFDMDQSVCTTNIAINIDVCMDIPKTCKFSLENLSCQKLSIKQNDTCLDLQDLQSRGEYVNKLGCSSISEFLNQNDGEYQCYQDKEFLQQCNYQKFCFWNNYTCKVSKQLTYYFDREHYTSTQISNWVFQINNCTDSIQCNQFVTKKEFLEDNVLFPGLRNDSVCGLGRCDYTNEPCSQHIDCEPINIENLLINDDGSIKPPIIQNQTCQQYCQMSNDEYSCKNSDVAPQEILEPEIQQEQQCSGRCNVTKSLCKTFINCPHFQYQINQTVIEDNKTIIKEVDVEGTQFCSEYSCSQQEAKLCNSSTECLPFVQKSWKIKDALCQKQNVYSKSSLCKIFYFLKLKCEKILSKGLCLQMTNQNCFFDLKQGGCIQLEGNEHKVPSCDCILDTRKPTIQCDQFQNICKFSGQPLNEYRNTCQIVSSKSIKCKSGNQQNVADTNCHSINHQYKTCVEQQIYQTSYSCLNVPNPSIFNCAAAVDFCRYSNERCISDQLTYPCEKFDKSFSKSWCEFCKYNYDLLGFCQREQNPPPLLADKSNQYYLCYEVTLLTADKENKKIACGMVKQACRYSIQCEDATHFTCDKLLNFIVSEKACVRCQGMAVQYNTEKQFCNITEDQIFSCNLLNQQACLQKTQKIMCKWEDYECKMIERIIGSDKRECSIYNRDACIQFQYDCWFDLNIKQCIKFDPKLGSCDLLLNKDLCMYSLKESCLWDQNNEICNKNDQEITGCQGLNKFGCLNQSILLCVWSDIYGCQLADFNNNSQSCDSPIGNSQKSYITHFSKKVCSSININLNCFQDNYYRCRQTIITDIIKCDSNGLNKFGCINRSYGKCQYLDEQKACIEIQNDQIGCIDSLNKEACISQKQTCKFENNTCSLHQVNKITDIINQIENFPYSNSVCSYLDKQIQQSFLYSQVQNRCIDVSNRNPFIDNCSMVGINRYACQQKTILACEYDSDENICLKTEQSILKTINTCFSDKYLNWVSCISLSSECKFIQNKCLPIESKDNCQYLQDQQIIVKSSICATRKDKGCKLNITSNTCEILNKGDNFQCTTSGLNKIGCLFQTKGYLCKFQQDQCVFDFQESVCEDLINEDKCYSIKTKGQYCRFDQNKGCYQIDNSKNELLKCQHSFKTNPITCSISIDVPCYYDKQKKICIEFLASNLNQETLTNNQNWDNKISFNALTCQRYNINNQQVFWKFQDDQKKLVNECYEISDTDLAILKCTNFLNKLACINLQTPFQYCKYENFVCNSYSIQTIKQQPYCLNYKLVNTGAFCELTTDVPCEYSVTDKECKQIIVNTQIKNYQIFCEYNHTYKRGYNYQACQLDKNNCTFSGACYRNIDQSVAFCKDVSAEKIGLCKEIITQGCSQIQNRCLALQESDYQSITCSQAQNAIGCVLIQTYGQTCYYDQYKKECKFQDLQKDFKWNCSDLNEINSYLFCEQTIDKPCKYNLDMKKCDIANGNNYDCIRGLNKLACFSLTEKSQKCKFLKYCYGPNDRLLECNSDLVSDCCQQAKNKEVCLFQKKFQCQWNMQCYAYEKIEEIECNKIHNASVNVCSSIKNQFCIFDSENFVCKQIIPQSCDEVQTSYHCNQINDFPCVWDEMYEACIYKEKNSLDGCKKIQEKFGNLKACTMIEGLGQKCIFENNQCQTFYQKEGFNNCTSNINIFSCLQQTVSQCEWVIKTIQVKKSQQNNYFENQEIGECKEFTQFDTSNCDIFLSFKSCLSVRKIGAFCIWKNNQCKRFYISDQISNQNKTPQLAQNVNPIVCGLYYDERLISYSQESYSCIEVLDVKLLSCATSKFGLNSLACLNIQNELCKWDNIQKTCELVRKENTNLKISCNLSGLSSRACTLIEIDESCGFIGNGCGKVDSNVNCKHQGLNKFGCLKITNYPCAWIKNEEDEYYHCDDFQPYDSCNEIKLQVNSMVCALVQVDACIYNQETFSCQIPQNTLFNCETEGLNYIGCSQIKGCYYENNKCQPIQQSSYSCLQFPLANEDICKNAQDSCKYSPLNYGCIISKSNEICKEPGLSQQGCIQQKNDCYWNNNNCQCLSFLNVFPDCKNIISSEKCEQFIQCQYNYEITHNFKANQLIKSQNQGRCERKFCKDFKVHSCNNKQLQNDFCYLDQQKKCQQANTCNDIRNSETNCSNLIVNGIPCVENPNQSTCRALICSEFDEKMCDQFNVYCIYNDTCQSKLCEDLYNQQACRYNKCEWDKWNQKCKNNLPCEKYLTKFECHQNSYNNIQCTWVSNSEKSFCTSKGCRYLKKGLECENAIMIRNVCVRLHNQQCVQCEEIQDICLCLNQNFCSYNQIQMRCESINCNQQNYNCQDFKFCQFNENKKTCYFKCDNHKNQIDCNGDSVNCEWDVKKQSCLELVIQTQPPLDPPIITTIAYHIYLCFIIWLHL</sequence>
<dbReference type="EMBL" id="CAJJDN010000017">
    <property type="protein sequence ID" value="CAD8063404.1"/>
    <property type="molecule type" value="Genomic_DNA"/>
</dbReference>
<evidence type="ECO:0000313" key="3">
    <source>
        <dbReference type="Proteomes" id="UP000692954"/>
    </source>
</evidence>